<dbReference type="OrthoDB" id="1937642at2759"/>
<keyword evidence="2" id="KW-0472">Membrane</keyword>
<name>A0A366RNQ5_9HYPO</name>
<keyword evidence="2" id="KW-0812">Transmembrane</keyword>
<feature type="transmembrane region" description="Helical" evidence="2">
    <location>
        <begin position="253"/>
        <end position="271"/>
    </location>
</feature>
<accession>A0A366RNQ5</accession>
<keyword evidence="2" id="KW-1133">Transmembrane helix</keyword>
<evidence type="ECO:0000256" key="2">
    <source>
        <dbReference type="SAM" id="Phobius"/>
    </source>
</evidence>
<evidence type="ECO:0000256" key="1">
    <source>
        <dbReference type="SAM" id="MobiDB-lite"/>
    </source>
</evidence>
<dbReference type="RefSeq" id="XP_031015898.1">
    <property type="nucleotide sequence ID" value="XM_031160037.1"/>
</dbReference>
<proteinExistence type="predicted"/>
<feature type="region of interest" description="Disordered" evidence="1">
    <location>
        <begin position="483"/>
        <end position="502"/>
    </location>
</feature>
<dbReference type="Proteomes" id="UP000253153">
    <property type="component" value="Unassembled WGS sequence"/>
</dbReference>
<gene>
    <name evidence="3" type="ORF">FIESC28_05892</name>
</gene>
<evidence type="ECO:0000313" key="3">
    <source>
        <dbReference type="EMBL" id="RBR18751.1"/>
    </source>
</evidence>
<reference evidence="3 4" key="1">
    <citation type="submission" date="2018-06" db="EMBL/GenBank/DDBJ databases">
        <title>Fusarium incarnatum-equiseti species complex species 28.</title>
        <authorList>
            <person name="Gardiner D.M."/>
        </authorList>
    </citation>
    <scope>NUCLEOTIDE SEQUENCE [LARGE SCALE GENOMIC DNA]</scope>
    <source>
        <strain evidence="3 4">FIESC_28</strain>
    </source>
</reference>
<feature type="transmembrane region" description="Helical" evidence="2">
    <location>
        <begin position="51"/>
        <end position="74"/>
    </location>
</feature>
<feature type="transmembrane region" description="Helical" evidence="2">
    <location>
        <begin position="277"/>
        <end position="296"/>
    </location>
</feature>
<dbReference type="AlphaFoldDB" id="A0A366RNQ5"/>
<feature type="region of interest" description="Disordered" evidence="1">
    <location>
        <begin position="396"/>
        <end position="416"/>
    </location>
</feature>
<comment type="caution">
    <text evidence="3">The sequence shown here is derived from an EMBL/GenBank/DDBJ whole genome shotgun (WGS) entry which is preliminary data.</text>
</comment>
<dbReference type="EMBL" id="QKXC01000121">
    <property type="protein sequence ID" value="RBR18751.1"/>
    <property type="molecule type" value="Genomic_DNA"/>
</dbReference>
<dbReference type="GeneID" id="41995333"/>
<sequence>MSSSTKDLAKQWANPGDILSILLLIGSDIVQKAITQLVGHKLRIPGTKTHFHIAPVAFSFGWATYGFTNLVAAVGSMRLMPTTDCPSILVNSSNGFTRDNRSWVLGRILRDHEIHHMVDPRPISEGGRAESIRIDVFHLNPVKSPTCDMIWWLGWATLATQLVIVTIPGFLYGDWTILLIALVGICLVFITVALPQWNEEKWATPSLLTREKVTCLTRGNGYLHIMVFIGCSGSLDLERLATRMSTPRAGTRWISLLLAILWICLLVSISALKEHTWFLIGIGGLGMLHNVLAAGISRDPAASNFHLTKFERAPTIIGIHQGSGNDDADANVDPDQVRQELSDLEAWVSSPTNTQGETANEPCSHLPTSSPSWITSMSEKDGTPDWLRAVQPTFTEPSDTEAAQPSTKQTWNPFKPNTSNTGKVIYAKGVHGALMELEKWVPNAGLSMVQIFFPTGLQYHDEAIRDNVHKKFWKRAYNTRKLRAKAEEKRRAEDRPGDLLEV</sequence>
<evidence type="ECO:0000313" key="4">
    <source>
        <dbReference type="Proteomes" id="UP000253153"/>
    </source>
</evidence>
<organism evidence="3 4">
    <name type="scientific">Fusarium coffeatum</name>
    <dbReference type="NCBI Taxonomy" id="231269"/>
    <lineage>
        <taxon>Eukaryota</taxon>
        <taxon>Fungi</taxon>
        <taxon>Dikarya</taxon>
        <taxon>Ascomycota</taxon>
        <taxon>Pezizomycotina</taxon>
        <taxon>Sordariomycetes</taxon>
        <taxon>Hypocreomycetidae</taxon>
        <taxon>Hypocreales</taxon>
        <taxon>Nectriaceae</taxon>
        <taxon>Fusarium</taxon>
        <taxon>Fusarium incarnatum-equiseti species complex</taxon>
    </lineage>
</organism>
<feature type="transmembrane region" description="Helical" evidence="2">
    <location>
        <begin position="178"/>
        <end position="197"/>
    </location>
</feature>
<feature type="transmembrane region" description="Helical" evidence="2">
    <location>
        <begin position="149"/>
        <end position="171"/>
    </location>
</feature>
<feature type="region of interest" description="Disordered" evidence="1">
    <location>
        <begin position="350"/>
        <end position="370"/>
    </location>
</feature>
<feature type="compositionally biased region" description="Basic and acidic residues" evidence="1">
    <location>
        <begin position="484"/>
        <end position="502"/>
    </location>
</feature>
<protein>
    <submittedName>
        <fullName evidence="3">Uncharacterized protein</fullName>
    </submittedName>
</protein>
<keyword evidence="4" id="KW-1185">Reference proteome</keyword>